<dbReference type="InterPro" id="IPR021109">
    <property type="entry name" value="Peptidase_aspartic_dom_sf"/>
</dbReference>
<feature type="domain" description="Reverse transcriptase/retrotransposon-derived protein RNase H-like" evidence="9">
    <location>
        <begin position="573"/>
        <end position="660"/>
    </location>
</feature>
<dbReference type="InterPro" id="IPR043502">
    <property type="entry name" value="DNA/RNA_pol_sf"/>
</dbReference>
<dbReference type="GO" id="GO:0004519">
    <property type="term" value="F:endonuclease activity"/>
    <property type="evidence" value="ECO:0007669"/>
    <property type="project" value="UniProtKB-KW"/>
</dbReference>
<dbReference type="Pfam" id="PF03732">
    <property type="entry name" value="Retrotrans_gag"/>
    <property type="match status" value="1"/>
</dbReference>
<dbReference type="RefSeq" id="XP_031781091.1">
    <property type="nucleotide sequence ID" value="XM_031925231.1"/>
</dbReference>
<dbReference type="AlphaFoldDB" id="A0A7M7Q7G2"/>
<dbReference type="InterPro" id="IPR050951">
    <property type="entry name" value="Retrovirus_Pol_polyprotein"/>
</dbReference>
<dbReference type="Proteomes" id="UP000002358">
    <property type="component" value="Unassembled WGS sequence"/>
</dbReference>
<feature type="domain" description="Retrotransposon gag" evidence="8">
    <location>
        <begin position="99"/>
        <end position="183"/>
    </location>
</feature>
<evidence type="ECO:0000256" key="4">
    <source>
        <dbReference type="ARBA" id="ARBA00022759"/>
    </source>
</evidence>
<sequence length="721" mass="81342">MSNVEKPSTALIAAVTKALADALRIAIPQVTTPITSQPESTSQVQPKAPPFKYQEYRSSDGTTVNDYFKRFEWALQLSKISEEEYGDLARVYMSSELNNTLKILVAPDTPKNRTYQQIRTVLIAHFDAKKNKYAESVKFRQIVQLPNESTANFSLRLKQGATFCEYDTFLDRVLIKQLLHGLTDRDMRDEIIAKKPTTFKDAYEIAHTLELTRQTADEVTSTSNKIHALSYSTTHFKHKRNASHTSRGASRKQDHGEQQVLIEGHKLNMELDSGAPYGFIVSDTLRNLKPNFQLQPTSKKFMSFSQHRLNCIGTCSVNVSFGSTSRQLPVYVIQGSYDSLFGREWIAQFSHEIDWTELFSPIKVNALSTLPSSLTRDQQAQLDQLLTRYAEIFSETAGKLTGPSVKAVDAKLASGFYKKVDFSEWASPTRVVIKKNGDIRITGNYKPTLNPRIIIYECPIPKTSDIFNKVKGAKIYAQLDITDAYTHLPADDECCNPQYSYTWVEFSGHKLDTQGIHKSDSHPKAIRDAPKSSTPQELELFIGKATYYNSFIPDLAIKARPLRDMLLKSSFQWSPTAYKAYEELKNILISPQVLMPHDPSLPLILATDASKVGLGAVLSHKLSNGIERPIAYASHTLTATEQRYPQIDKEALAIVWAYHKPLIQIFHPEKSLPILCISRMVNYADYLAHFNYDIKFKPTKANANADYCLRAPLPSTVDTIE</sequence>
<evidence type="ECO:0000256" key="2">
    <source>
        <dbReference type="ARBA" id="ARBA00022695"/>
    </source>
</evidence>
<evidence type="ECO:0000256" key="6">
    <source>
        <dbReference type="ARBA" id="ARBA00023268"/>
    </source>
</evidence>
<evidence type="ECO:0000313" key="11">
    <source>
        <dbReference type="Proteomes" id="UP000002358"/>
    </source>
</evidence>
<evidence type="ECO:0000259" key="8">
    <source>
        <dbReference type="Pfam" id="PF03732"/>
    </source>
</evidence>
<reference evidence="10" key="1">
    <citation type="submission" date="2021-01" db="UniProtKB">
        <authorList>
            <consortium name="EnsemblMetazoa"/>
        </authorList>
    </citation>
    <scope>IDENTIFICATION</scope>
</reference>
<dbReference type="GO" id="GO:0003964">
    <property type="term" value="F:RNA-directed DNA polymerase activity"/>
    <property type="evidence" value="ECO:0007669"/>
    <property type="project" value="UniProtKB-KW"/>
</dbReference>
<dbReference type="EnsemblMetazoa" id="XM_031925231">
    <property type="protein sequence ID" value="XP_031781091"/>
    <property type="gene ID" value="LOC116416490"/>
</dbReference>
<evidence type="ECO:0000256" key="5">
    <source>
        <dbReference type="ARBA" id="ARBA00022918"/>
    </source>
</evidence>
<keyword evidence="3" id="KW-0540">Nuclease</keyword>
<keyword evidence="6" id="KW-0511">Multifunctional enzyme</keyword>
<protein>
    <recommendedName>
        <fullName evidence="12">Reverse transcriptase/retrotransposon-derived protein RNase H-like domain-containing protein</fullName>
    </recommendedName>
</protein>
<dbReference type="InterPro" id="IPR005162">
    <property type="entry name" value="Retrotrans_gag_dom"/>
</dbReference>
<dbReference type="InterPro" id="IPR043128">
    <property type="entry name" value="Rev_trsase/Diguanyl_cyclase"/>
</dbReference>
<dbReference type="PANTHER" id="PTHR37984:SF5">
    <property type="entry name" value="PROTEIN NYNRIN-LIKE"/>
    <property type="match status" value="1"/>
</dbReference>
<evidence type="ECO:0000313" key="10">
    <source>
        <dbReference type="EnsemblMetazoa" id="XP_031781091"/>
    </source>
</evidence>
<accession>A0A7M7Q7G2</accession>
<dbReference type="PANTHER" id="PTHR37984">
    <property type="entry name" value="PROTEIN CBG26694"/>
    <property type="match status" value="1"/>
</dbReference>
<dbReference type="SUPFAM" id="SSF56672">
    <property type="entry name" value="DNA/RNA polymerases"/>
    <property type="match status" value="1"/>
</dbReference>
<dbReference type="Gene3D" id="3.10.20.370">
    <property type="match status" value="1"/>
</dbReference>
<dbReference type="GeneID" id="116416490"/>
<organism evidence="10 11">
    <name type="scientific">Nasonia vitripennis</name>
    <name type="common">Parasitic wasp</name>
    <dbReference type="NCBI Taxonomy" id="7425"/>
    <lineage>
        <taxon>Eukaryota</taxon>
        <taxon>Metazoa</taxon>
        <taxon>Ecdysozoa</taxon>
        <taxon>Arthropoda</taxon>
        <taxon>Hexapoda</taxon>
        <taxon>Insecta</taxon>
        <taxon>Pterygota</taxon>
        <taxon>Neoptera</taxon>
        <taxon>Endopterygota</taxon>
        <taxon>Hymenoptera</taxon>
        <taxon>Apocrita</taxon>
        <taxon>Proctotrupomorpha</taxon>
        <taxon>Chalcidoidea</taxon>
        <taxon>Pteromalidae</taxon>
        <taxon>Pteromalinae</taxon>
        <taxon>Nasonia</taxon>
    </lineage>
</organism>
<keyword evidence="2" id="KW-0548">Nucleotidyltransferase</keyword>
<keyword evidence="4" id="KW-0255">Endonuclease</keyword>
<evidence type="ECO:0000256" key="7">
    <source>
        <dbReference type="SAM" id="MobiDB-lite"/>
    </source>
</evidence>
<keyword evidence="4" id="KW-0378">Hydrolase</keyword>
<evidence type="ECO:0000256" key="3">
    <source>
        <dbReference type="ARBA" id="ARBA00022722"/>
    </source>
</evidence>
<dbReference type="SUPFAM" id="SSF50630">
    <property type="entry name" value="Acid proteases"/>
    <property type="match status" value="1"/>
</dbReference>
<evidence type="ECO:0008006" key="12">
    <source>
        <dbReference type="Google" id="ProtNLM"/>
    </source>
</evidence>
<dbReference type="Gene3D" id="3.30.70.270">
    <property type="match status" value="2"/>
</dbReference>
<keyword evidence="11" id="KW-1185">Reference proteome</keyword>
<dbReference type="FunFam" id="3.10.20.370:FF:000001">
    <property type="entry name" value="Retrovirus-related Pol polyprotein from transposon 17.6-like protein"/>
    <property type="match status" value="1"/>
</dbReference>
<keyword evidence="5" id="KW-0695">RNA-directed DNA polymerase</keyword>
<dbReference type="CDD" id="cd09274">
    <property type="entry name" value="RNase_HI_RT_Ty3"/>
    <property type="match status" value="1"/>
</dbReference>
<dbReference type="InterPro" id="IPR041577">
    <property type="entry name" value="RT_RNaseH_2"/>
</dbReference>
<evidence type="ECO:0000259" key="9">
    <source>
        <dbReference type="Pfam" id="PF17919"/>
    </source>
</evidence>
<feature type="region of interest" description="Disordered" evidence="7">
    <location>
        <begin position="236"/>
        <end position="257"/>
    </location>
</feature>
<dbReference type="Gene3D" id="2.40.70.10">
    <property type="entry name" value="Acid Proteases"/>
    <property type="match status" value="1"/>
</dbReference>
<name>A0A7M7Q7G2_NASVI</name>
<dbReference type="KEGG" id="nvi:116416490"/>
<dbReference type="OrthoDB" id="7549458at2759"/>
<proteinExistence type="predicted"/>
<evidence type="ECO:0000256" key="1">
    <source>
        <dbReference type="ARBA" id="ARBA00022679"/>
    </source>
</evidence>
<dbReference type="Pfam" id="PF17919">
    <property type="entry name" value="RT_RNaseH_2"/>
    <property type="match status" value="1"/>
</dbReference>
<keyword evidence="1" id="KW-0808">Transferase</keyword>
<dbReference type="InParanoid" id="A0A7M7Q7G2"/>
<dbReference type="Gene3D" id="3.10.10.10">
    <property type="entry name" value="HIV Type 1 Reverse Transcriptase, subunit A, domain 1"/>
    <property type="match status" value="1"/>
</dbReference>